<sequence length="461" mass="49090">MTQTDHPTPAAGTATTGATGIAEQRLRARLRQALTTDLPGRVEAATPAGGGSVSLARRQEIGREVLDAAVSAHSEAELVAGRALADSTTEQRVVEQVLDEVFGLGGLQPLLADPMVETIAINRFDRVFVQYNDGRRAPVGPVASSNEELTDLIRTLAARASSEERRFDRGSPALSLQLPGGERLFAVLGLTAGGVTACTIRRHGYLTATLAQLRRRGTLDVGLERFLRAMVRARKNVLITGGTGAGKTTLLRALASEMDPTERLVTVEDAFELGLGLDPALHADVTALQAREPNVEGEGAIDQAELVRWGLRMSPDRVIVGEIRGPEVIPMCNAMSQGNDGSMATLHASSSKIAFTRLASYAAQGPERLPLEATALLVASAVHFVVHLDRAADRITRVIASVREVVDAEAGAVISNEVYRRGHDRRAVPVAGALRADTLEDLVAAGFDPDLLARPQGWWTP</sequence>
<dbReference type="InterPro" id="IPR001482">
    <property type="entry name" value="T2SS/T4SS_dom"/>
</dbReference>
<dbReference type="Proteomes" id="UP001165136">
    <property type="component" value="Unassembled WGS sequence"/>
</dbReference>
<dbReference type="GO" id="GO:0016301">
    <property type="term" value="F:kinase activity"/>
    <property type="evidence" value="ECO:0007669"/>
    <property type="project" value="UniProtKB-KW"/>
</dbReference>
<evidence type="ECO:0000313" key="5">
    <source>
        <dbReference type="Proteomes" id="UP001165136"/>
    </source>
</evidence>
<comment type="similarity">
    <text evidence="1">Belongs to the GSP E family.</text>
</comment>
<evidence type="ECO:0000256" key="2">
    <source>
        <dbReference type="SAM" id="MobiDB-lite"/>
    </source>
</evidence>
<feature type="compositionally biased region" description="Low complexity" evidence="2">
    <location>
        <begin position="7"/>
        <end position="21"/>
    </location>
</feature>
<dbReference type="RefSeq" id="WP_285488579.1">
    <property type="nucleotide sequence ID" value="NZ_BSTI01000013.1"/>
</dbReference>
<evidence type="ECO:0000313" key="4">
    <source>
        <dbReference type="EMBL" id="GLY68750.1"/>
    </source>
</evidence>
<dbReference type="InterPro" id="IPR027417">
    <property type="entry name" value="P-loop_NTPase"/>
</dbReference>
<gene>
    <name evidence="4" type="ORF">Atai01_53690</name>
</gene>
<name>A0A9W6VHI7_9PSEU</name>
<dbReference type="PANTHER" id="PTHR30486:SF6">
    <property type="entry name" value="TYPE IV PILUS RETRACTATION ATPASE PILT"/>
    <property type="match status" value="1"/>
</dbReference>
<dbReference type="Pfam" id="PF00437">
    <property type="entry name" value="T2SSE"/>
    <property type="match status" value="1"/>
</dbReference>
<keyword evidence="4" id="KW-0418">Kinase</keyword>
<reference evidence="4" key="1">
    <citation type="submission" date="2023-03" db="EMBL/GenBank/DDBJ databases">
        <title>Amycolatopsis taiwanensis NBRC 103393.</title>
        <authorList>
            <person name="Ichikawa N."/>
            <person name="Sato H."/>
            <person name="Tonouchi N."/>
        </authorList>
    </citation>
    <scope>NUCLEOTIDE SEQUENCE</scope>
    <source>
        <strain evidence="4">NBRC 103393</strain>
    </source>
</reference>
<dbReference type="PANTHER" id="PTHR30486">
    <property type="entry name" value="TWITCHING MOTILITY PROTEIN PILT"/>
    <property type="match status" value="1"/>
</dbReference>
<dbReference type="Gene3D" id="3.40.50.300">
    <property type="entry name" value="P-loop containing nucleotide triphosphate hydrolases"/>
    <property type="match status" value="1"/>
</dbReference>
<dbReference type="InterPro" id="IPR050921">
    <property type="entry name" value="T4SS_GSP_E_ATPase"/>
</dbReference>
<evidence type="ECO:0000256" key="1">
    <source>
        <dbReference type="ARBA" id="ARBA00006611"/>
    </source>
</evidence>
<keyword evidence="5" id="KW-1185">Reference proteome</keyword>
<dbReference type="AlphaFoldDB" id="A0A9W6VHI7"/>
<evidence type="ECO:0000259" key="3">
    <source>
        <dbReference type="Pfam" id="PF00437"/>
    </source>
</evidence>
<protein>
    <submittedName>
        <fullName evidence="4">Protein kinase</fullName>
    </submittedName>
</protein>
<dbReference type="GO" id="GO:0016887">
    <property type="term" value="F:ATP hydrolysis activity"/>
    <property type="evidence" value="ECO:0007669"/>
    <property type="project" value="InterPro"/>
</dbReference>
<feature type="region of interest" description="Disordered" evidence="2">
    <location>
        <begin position="1"/>
        <end position="21"/>
    </location>
</feature>
<dbReference type="CDD" id="cd01130">
    <property type="entry name" value="VirB11-like_ATPase"/>
    <property type="match status" value="1"/>
</dbReference>
<comment type="caution">
    <text evidence="4">The sequence shown here is derived from an EMBL/GenBank/DDBJ whole genome shotgun (WGS) entry which is preliminary data.</text>
</comment>
<accession>A0A9W6VHI7</accession>
<dbReference type="SUPFAM" id="SSF52540">
    <property type="entry name" value="P-loop containing nucleoside triphosphate hydrolases"/>
    <property type="match status" value="1"/>
</dbReference>
<dbReference type="Gene3D" id="3.30.450.380">
    <property type="match status" value="1"/>
</dbReference>
<keyword evidence="4" id="KW-0808">Transferase</keyword>
<proteinExistence type="inferred from homology"/>
<organism evidence="4 5">
    <name type="scientific">Amycolatopsis taiwanensis</name>
    <dbReference type="NCBI Taxonomy" id="342230"/>
    <lineage>
        <taxon>Bacteria</taxon>
        <taxon>Bacillati</taxon>
        <taxon>Actinomycetota</taxon>
        <taxon>Actinomycetes</taxon>
        <taxon>Pseudonocardiales</taxon>
        <taxon>Pseudonocardiaceae</taxon>
        <taxon>Amycolatopsis</taxon>
    </lineage>
</organism>
<feature type="domain" description="Bacterial type II secretion system protein E" evidence="3">
    <location>
        <begin position="174"/>
        <end position="392"/>
    </location>
</feature>
<dbReference type="EMBL" id="BSTI01000013">
    <property type="protein sequence ID" value="GLY68750.1"/>
    <property type="molecule type" value="Genomic_DNA"/>
</dbReference>